<dbReference type="VEuPathDB" id="FungiDB:RhiirA1_472401"/>
<protein>
    <submittedName>
        <fullName evidence="1">Uncharacterized protein</fullName>
    </submittedName>
</protein>
<keyword evidence="2" id="KW-1185">Reference proteome</keyword>
<sequence length="61" mass="6905">MTIFVQDEAKWNSLNHLVLKILIPGMPHELPHNPVHNPVVEQFTSCTTDLFRDISLAEIPG</sequence>
<reference evidence="1 2" key="1">
    <citation type="submission" date="2015-10" db="EMBL/GenBank/DDBJ databases">
        <title>Genome analyses suggest a sexual origin of heterokaryosis in a supposedly ancient asexual fungus.</title>
        <authorList>
            <person name="Ropars J."/>
            <person name="Sedzielewska K."/>
            <person name="Noel J."/>
            <person name="Charron P."/>
            <person name="Farinelli L."/>
            <person name="Marton T."/>
            <person name="Kruger M."/>
            <person name="Pelin A."/>
            <person name="Brachmann A."/>
            <person name="Corradi N."/>
        </authorList>
    </citation>
    <scope>NUCLEOTIDE SEQUENCE [LARGE SCALE GENOMIC DNA]</scope>
    <source>
        <strain evidence="1 2">A4</strain>
    </source>
</reference>
<proteinExistence type="predicted"/>
<name>A0A2I1HNN4_9GLOM</name>
<evidence type="ECO:0000313" key="2">
    <source>
        <dbReference type="Proteomes" id="UP000234323"/>
    </source>
</evidence>
<dbReference type="Proteomes" id="UP000234323">
    <property type="component" value="Unassembled WGS sequence"/>
</dbReference>
<dbReference type="EMBL" id="LLXI01004296">
    <property type="protein sequence ID" value="PKY60467.1"/>
    <property type="molecule type" value="Genomic_DNA"/>
</dbReference>
<organism evidence="1 2">
    <name type="scientific">Rhizophagus irregularis</name>
    <dbReference type="NCBI Taxonomy" id="588596"/>
    <lineage>
        <taxon>Eukaryota</taxon>
        <taxon>Fungi</taxon>
        <taxon>Fungi incertae sedis</taxon>
        <taxon>Mucoromycota</taxon>
        <taxon>Glomeromycotina</taxon>
        <taxon>Glomeromycetes</taxon>
        <taxon>Glomerales</taxon>
        <taxon>Glomeraceae</taxon>
        <taxon>Rhizophagus</taxon>
    </lineage>
</organism>
<gene>
    <name evidence="1" type="ORF">RhiirA4_484198</name>
</gene>
<evidence type="ECO:0000313" key="1">
    <source>
        <dbReference type="EMBL" id="PKY60467.1"/>
    </source>
</evidence>
<accession>A0A2I1HNN4</accession>
<dbReference type="VEuPathDB" id="FungiDB:FUN_022766"/>
<dbReference type="AlphaFoldDB" id="A0A2I1HNN4"/>
<comment type="caution">
    <text evidence="1">The sequence shown here is derived from an EMBL/GenBank/DDBJ whole genome shotgun (WGS) entry which is preliminary data.</text>
</comment>